<comment type="caution">
    <text evidence="2">The sequence shown here is derived from an EMBL/GenBank/DDBJ whole genome shotgun (WGS) entry which is preliminary data.</text>
</comment>
<dbReference type="PANTHER" id="PTHR35894:SF7">
    <property type="entry name" value="GENERAL SECRETION PATHWAY PROTEIN A-RELATED"/>
    <property type="match status" value="1"/>
</dbReference>
<sequence length="284" mass="30914">MYLDYLGLHAPPFALLPDTAFFYAGWQHQAALNTLLLASSAGEGFIKITGEVGTGKTLLCRTFLAALEADCLSAFLPNPCLTPPAILSAIASELGLADFRAEEPLQALHGALIEQAARGRRVVLCLDEAQAMSDEGLETLRLLGNLETEKQKLLQVVLFGQPELDQRLARRELRQFAQRIAFSHRLGVLAREELDAYLGHRLGTAGYRGAPLFSQAAAAALYRYSGGVPRLINILAHKTLLLLYGRGQRRVRAADVAQAALDTPAAPRRWLAHAEARLPAWLGT</sequence>
<dbReference type="SUPFAM" id="SSF52540">
    <property type="entry name" value="P-loop containing nucleoside triphosphate hydrolases"/>
    <property type="match status" value="1"/>
</dbReference>
<proteinExistence type="predicted"/>
<protein>
    <submittedName>
        <fullName evidence="2">ExeA family protein</fullName>
    </submittedName>
</protein>
<dbReference type="InterPro" id="IPR052026">
    <property type="entry name" value="ExeA_AAA_ATPase_DNA-bind"/>
</dbReference>
<dbReference type="InterPro" id="IPR027417">
    <property type="entry name" value="P-loop_NTPase"/>
</dbReference>
<organism evidence="2 3">
    <name type="scientific">Chitinimonas lacunae</name>
    <dbReference type="NCBI Taxonomy" id="1963018"/>
    <lineage>
        <taxon>Bacteria</taxon>
        <taxon>Pseudomonadati</taxon>
        <taxon>Pseudomonadota</taxon>
        <taxon>Betaproteobacteria</taxon>
        <taxon>Neisseriales</taxon>
        <taxon>Chitinibacteraceae</taxon>
        <taxon>Chitinimonas</taxon>
    </lineage>
</organism>
<dbReference type="Gene3D" id="3.40.50.300">
    <property type="entry name" value="P-loop containing nucleotide triphosphate hydrolases"/>
    <property type="match status" value="1"/>
</dbReference>
<accession>A0ABV8MWM5</accession>
<dbReference type="InterPro" id="IPR049945">
    <property type="entry name" value="AAA_22"/>
</dbReference>
<dbReference type="Pfam" id="PF13401">
    <property type="entry name" value="AAA_22"/>
    <property type="match status" value="1"/>
</dbReference>
<name>A0ABV8MWM5_9NEIS</name>
<feature type="domain" description="ORC1/DEAH AAA+ ATPase" evidence="1">
    <location>
        <begin position="42"/>
        <end position="168"/>
    </location>
</feature>
<gene>
    <name evidence="2" type="ORF">ACFOW7_20700</name>
</gene>
<dbReference type="Proteomes" id="UP001595791">
    <property type="component" value="Unassembled WGS sequence"/>
</dbReference>
<evidence type="ECO:0000313" key="2">
    <source>
        <dbReference type="EMBL" id="MFC4161760.1"/>
    </source>
</evidence>
<reference evidence="3" key="1">
    <citation type="journal article" date="2019" name="Int. J. Syst. Evol. Microbiol.">
        <title>The Global Catalogue of Microorganisms (GCM) 10K type strain sequencing project: providing services to taxonomists for standard genome sequencing and annotation.</title>
        <authorList>
            <consortium name="The Broad Institute Genomics Platform"/>
            <consortium name="The Broad Institute Genome Sequencing Center for Infectious Disease"/>
            <person name="Wu L."/>
            <person name="Ma J."/>
        </authorList>
    </citation>
    <scope>NUCLEOTIDE SEQUENCE [LARGE SCALE GENOMIC DNA]</scope>
    <source>
        <strain evidence="3">LMG 29894</strain>
    </source>
</reference>
<dbReference type="PANTHER" id="PTHR35894">
    <property type="entry name" value="GENERAL SECRETION PATHWAY PROTEIN A-RELATED"/>
    <property type="match status" value="1"/>
</dbReference>
<keyword evidence="3" id="KW-1185">Reference proteome</keyword>
<evidence type="ECO:0000313" key="3">
    <source>
        <dbReference type="Proteomes" id="UP001595791"/>
    </source>
</evidence>
<dbReference type="CDD" id="cd00009">
    <property type="entry name" value="AAA"/>
    <property type="match status" value="1"/>
</dbReference>
<dbReference type="RefSeq" id="WP_378168246.1">
    <property type="nucleotide sequence ID" value="NZ_JBHSBU010000002.1"/>
</dbReference>
<evidence type="ECO:0000259" key="1">
    <source>
        <dbReference type="Pfam" id="PF13401"/>
    </source>
</evidence>
<dbReference type="EMBL" id="JBHSBU010000002">
    <property type="protein sequence ID" value="MFC4161760.1"/>
    <property type="molecule type" value="Genomic_DNA"/>
</dbReference>